<dbReference type="InterPro" id="IPR025510">
    <property type="entry name" value="DUF4397"/>
</dbReference>
<evidence type="ECO:0000256" key="1">
    <source>
        <dbReference type="SAM" id="Phobius"/>
    </source>
</evidence>
<dbReference type="Proteomes" id="UP000236723">
    <property type="component" value="Unassembled WGS sequence"/>
</dbReference>
<proteinExistence type="predicted"/>
<feature type="domain" description="DUF4397" evidence="3">
    <location>
        <begin position="50"/>
        <end position="166"/>
    </location>
</feature>
<organism evidence="4 5">
    <name type="scientific">Thermomonospora echinospora</name>
    <dbReference type="NCBI Taxonomy" id="1992"/>
    <lineage>
        <taxon>Bacteria</taxon>
        <taxon>Bacillati</taxon>
        <taxon>Actinomycetota</taxon>
        <taxon>Actinomycetes</taxon>
        <taxon>Streptosporangiales</taxon>
        <taxon>Thermomonosporaceae</taxon>
        <taxon>Thermomonospora</taxon>
    </lineage>
</organism>
<evidence type="ECO:0000256" key="2">
    <source>
        <dbReference type="SAM" id="SignalP"/>
    </source>
</evidence>
<keyword evidence="2" id="KW-0732">Signal</keyword>
<reference evidence="5" key="1">
    <citation type="submission" date="2016-10" db="EMBL/GenBank/DDBJ databases">
        <authorList>
            <person name="Varghese N."/>
            <person name="Submissions S."/>
        </authorList>
    </citation>
    <scope>NUCLEOTIDE SEQUENCE [LARGE SCALE GENOMIC DNA]</scope>
    <source>
        <strain evidence="5">DSM 43163</strain>
    </source>
</reference>
<keyword evidence="1" id="KW-1133">Transmembrane helix</keyword>
<sequence>MMREPAKTHRSGAAVLTAVTLGMITAAAPATATTSASRPGAPGVSAQGTATVSVLHGVPGATVDVYANGKKLLSNFTPGSLSSPQKLPAGSYDIKVLKAGENPGATPLVSKTVQVADGSNDTITAHLNEGGQPAITAFVNDTSKVPAGKARLTLRHIAAAPAVDVRADGKPVVRNLANPGQAELEVPAKKVRADVVLAGTGNVVAGPADLNPSEGSDTIVYAWGSARDKNIKLAVQSIKGMQTAPGRVPAGSGGQAAGPDGGAPGWMYGLTGLAMLVVVGAGSRLLILRRPG</sequence>
<protein>
    <recommendedName>
        <fullName evidence="3">DUF4397 domain-containing protein</fullName>
    </recommendedName>
</protein>
<feature type="chain" id="PRO_5009295800" description="DUF4397 domain-containing protein" evidence="2">
    <location>
        <begin position="33"/>
        <end position="292"/>
    </location>
</feature>
<dbReference type="AlphaFoldDB" id="A0A1H6DEV1"/>
<keyword evidence="1" id="KW-0812">Transmembrane</keyword>
<feature type="transmembrane region" description="Helical" evidence="1">
    <location>
        <begin position="266"/>
        <end position="287"/>
    </location>
</feature>
<dbReference type="RefSeq" id="WP_200827545.1">
    <property type="nucleotide sequence ID" value="NZ_FNVO01000016.1"/>
</dbReference>
<accession>A0A1H6DEV1</accession>
<evidence type="ECO:0000313" key="4">
    <source>
        <dbReference type="EMBL" id="SEG83957.1"/>
    </source>
</evidence>
<keyword evidence="5" id="KW-1185">Reference proteome</keyword>
<feature type="signal peptide" evidence="2">
    <location>
        <begin position="1"/>
        <end position="32"/>
    </location>
</feature>
<gene>
    <name evidence="4" type="ORF">SAMN04489712_116111</name>
</gene>
<keyword evidence="1" id="KW-0472">Membrane</keyword>
<dbReference type="Pfam" id="PF14344">
    <property type="entry name" value="DUF4397"/>
    <property type="match status" value="1"/>
</dbReference>
<evidence type="ECO:0000259" key="3">
    <source>
        <dbReference type="Pfam" id="PF14344"/>
    </source>
</evidence>
<evidence type="ECO:0000313" key="5">
    <source>
        <dbReference type="Proteomes" id="UP000236723"/>
    </source>
</evidence>
<name>A0A1H6DEV1_9ACTN</name>
<dbReference type="EMBL" id="FNVO01000016">
    <property type="protein sequence ID" value="SEG83957.1"/>
    <property type="molecule type" value="Genomic_DNA"/>
</dbReference>